<keyword evidence="3" id="KW-0677">Repeat</keyword>
<keyword evidence="5" id="KW-0862">Zinc</keyword>
<evidence type="ECO:0000313" key="8">
    <source>
        <dbReference type="Ensembl" id="ENSCCRP00010020347.1"/>
    </source>
</evidence>
<dbReference type="FunFam" id="2.60.120.1040:FF:000001">
    <property type="entry name" value="Zinc finger protein ZPR1"/>
    <property type="match status" value="1"/>
</dbReference>
<feature type="domain" description="Zinc finger ZPR1-type" evidence="7">
    <location>
        <begin position="31"/>
        <end position="171"/>
    </location>
</feature>
<sequence length="421" mass="47056">MSVIEEERVRGAVFKDINAEDEDQQPTVIESLCMNCYENGSTRLLLTKIPFFKEIIISSFSCPHCNWTNTEIQSAGRIQEQGVLYTLQVKTKEDMNREVVKSDSASTRIPQLDFEIPAFTQKGSLSTIEGLLDRAVMGLEQDQPIRKVCVLFFIIIKLIIDDPSGNSFIENPFAPQKDTALTVTHYKRTPEHNAALGIEEEENDEKPGNDLDAMRNEVLVFNTNCPECNAPANTNMKLVQIPHFKEVIIMATNCDSCGHRTNEVKSGGATEELGTRITLHLTDPSDMSRDLLKSETCSVLIPELEFELGMAALGGKFTTLEGLLKDIKDLIVSKNPFMCGDSSTADRAEKLELFGQKIDKIIAGEMDVHIILDDPAGNSYLQNVYAPDPDPEMKIEKYTRTFEQNEDLGLNDMKTEGYAEK</sequence>
<feature type="domain" description="Zinc finger ZPR1-type" evidence="7">
    <location>
        <begin position="223"/>
        <end position="383"/>
    </location>
</feature>
<dbReference type="InterPro" id="IPR042452">
    <property type="entry name" value="ZPR1_Znf1/2"/>
</dbReference>
<dbReference type="PANTHER" id="PTHR10876:SF0">
    <property type="entry name" value="ZINC FINGER PROTEIN ZPR1"/>
    <property type="match status" value="1"/>
</dbReference>
<dbReference type="Pfam" id="PF22794">
    <property type="entry name" value="jr-ZPR1"/>
    <property type="match status" value="3"/>
</dbReference>
<reference evidence="8" key="1">
    <citation type="submission" date="2025-08" db="UniProtKB">
        <authorList>
            <consortium name="Ensembl"/>
        </authorList>
    </citation>
    <scope>IDENTIFICATION</scope>
</reference>
<evidence type="ECO:0000256" key="6">
    <source>
        <dbReference type="ARBA" id="ARBA00074960"/>
    </source>
</evidence>
<evidence type="ECO:0000256" key="5">
    <source>
        <dbReference type="ARBA" id="ARBA00022833"/>
    </source>
</evidence>
<dbReference type="FunFam" id="2.20.25.420:FF:000001">
    <property type="entry name" value="Zinc finger protein ZPR1"/>
    <property type="match status" value="1"/>
</dbReference>
<evidence type="ECO:0000256" key="3">
    <source>
        <dbReference type="ARBA" id="ARBA00022737"/>
    </source>
</evidence>
<name>A0A8C1IPS2_CYPCA</name>
<dbReference type="GO" id="GO:0048731">
    <property type="term" value="P:system development"/>
    <property type="evidence" value="ECO:0007669"/>
    <property type="project" value="UniProtKB-ARBA"/>
</dbReference>
<comment type="similarity">
    <text evidence="1">Belongs to the ZPR1 family.</text>
</comment>
<evidence type="ECO:0000256" key="4">
    <source>
        <dbReference type="ARBA" id="ARBA00022771"/>
    </source>
</evidence>
<dbReference type="Gene3D" id="2.60.120.1040">
    <property type="entry name" value="ZPR1, A/B domain"/>
    <property type="match status" value="3"/>
</dbReference>
<keyword evidence="2" id="KW-0479">Metal-binding</keyword>
<reference evidence="8" key="2">
    <citation type="submission" date="2025-09" db="UniProtKB">
        <authorList>
            <consortium name="Ensembl"/>
        </authorList>
    </citation>
    <scope>IDENTIFICATION</scope>
</reference>
<evidence type="ECO:0000259" key="7">
    <source>
        <dbReference type="SMART" id="SM00709"/>
    </source>
</evidence>
<proteinExistence type="inferred from homology"/>
<evidence type="ECO:0000256" key="2">
    <source>
        <dbReference type="ARBA" id="ARBA00022723"/>
    </source>
</evidence>
<dbReference type="PANTHER" id="PTHR10876">
    <property type="entry name" value="ZINC FINGER PROTEIN ZPR1"/>
    <property type="match status" value="1"/>
</dbReference>
<dbReference type="Gene3D" id="2.20.25.420">
    <property type="entry name" value="ZPR1, zinc finger domain"/>
    <property type="match status" value="2"/>
</dbReference>
<dbReference type="SMART" id="SM00709">
    <property type="entry name" value="Zpr1"/>
    <property type="match status" value="2"/>
</dbReference>
<dbReference type="GO" id="GO:0005634">
    <property type="term" value="C:nucleus"/>
    <property type="evidence" value="ECO:0007669"/>
    <property type="project" value="TreeGrafter"/>
</dbReference>
<dbReference type="AlphaFoldDB" id="A0A8C1IPS2"/>
<dbReference type="NCBIfam" id="TIGR00310">
    <property type="entry name" value="ZPR1_znf"/>
    <property type="match status" value="1"/>
</dbReference>
<dbReference type="FunFam" id="2.20.25.420:FF:000003">
    <property type="entry name" value="zinc finger protein ZPR1"/>
    <property type="match status" value="1"/>
</dbReference>
<dbReference type="Ensembl" id="ENSCCRT00010022277.1">
    <property type="protein sequence ID" value="ENSCCRP00010020347.1"/>
    <property type="gene ID" value="ENSCCRG00010008682.1"/>
</dbReference>
<dbReference type="InterPro" id="IPR040141">
    <property type="entry name" value="ZPR1"/>
</dbReference>
<protein>
    <recommendedName>
        <fullName evidence="6">Zinc finger protein ZPR1</fullName>
    </recommendedName>
</protein>
<keyword evidence="9" id="KW-1185">Reference proteome</keyword>
<accession>A0A8C1IPS2</accession>
<evidence type="ECO:0000313" key="9">
    <source>
        <dbReference type="Proteomes" id="UP000694427"/>
    </source>
</evidence>
<keyword evidence="4" id="KW-0863">Zinc-finger</keyword>
<dbReference type="Proteomes" id="UP000694427">
    <property type="component" value="Unplaced"/>
</dbReference>
<dbReference type="InterPro" id="IPR004457">
    <property type="entry name" value="Znf_ZPR1"/>
</dbReference>
<dbReference type="Pfam" id="PF03367">
    <property type="entry name" value="Zn_ribbon_ZPR1"/>
    <property type="match status" value="2"/>
</dbReference>
<dbReference type="GO" id="GO:0008270">
    <property type="term" value="F:zinc ion binding"/>
    <property type="evidence" value="ECO:0007669"/>
    <property type="project" value="UniProtKB-KW"/>
</dbReference>
<dbReference type="InterPro" id="IPR056180">
    <property type="entry name" value="ZPR1_jr_dom"/>
</dbReference>
<organism evidence="8 9">
    <name type="scientific">Cyprinus carpio</name>
    <name type="common">Common carp</name>
    <dbReference type="NCBI Taxonomy" id="7962"/>
    <lineage>
        <taxon>Eukaryota</taxon>
        <taxon>Metazoa</taxon>
        <taxon>Chordata</taxon>
        <taxon>Craniata</taxon>
        <taxon>Vertebrata</taxon>
        <taxon>Euteleostomi</taxon>
        <taxon>Actinopterygii</taxon>
        <taxon>Neopterygii</taxon>
        <taxon>Teleostei</taxon>
        <taxon>Ostariophysi</taxon>
        <taxon>Cypriniformes</taxon>
        <taxon>Cyprinidae</taxon>
        <taxon>Cyprininae</taxon>
        <taxon>Cyprinus</taxon>
    </lineage>
</organism>
<dbReference type="InterPro" id="IPR042451">
    <property type="entry name" value="ZPR1_A/B_dom"/>
</dbReference>
<evidence type="ECO:0000256" key="1">
    <source>
        <dbReference type="ARBA" id="ARBA00008354"/>
    </source>
</evidence>